<reference evidence="2 3" key="1">
    <citation type="journal article" date="2020" name="Nature">
        <title>Six reference-quality genomes reveal evolution of bat adaptations.</title>
        <authorList>
            <person name="Jebb D."/>
            <person name="Huang Z."/>
            <person name="Pippel M."/>
            <person name="Hughes G.M."/>
            <person name="Lavrichenko K."/>
            <person name="Devanna P."/>
            <person name="Winkler S."/>
            <person name="Jermiin L.S."/>
            <person name="Skirmuntt E.C."/>
            <person name="Katzourakis A."/>
            <person name="Burkitt-Gray L."/>
            <person name="Ray D.A."/>
            <person name="Sullivan K.A.M."/>
            <person name="Roscito J.G."/>
            <person name="Kirilenko B.M."/>
            <person name="Davalos L.M."/>
            <person name="Corthals A.P."/>
            <person name="Power M.L."/>
            <person name="Jones G."/>
            <person name="Ransome R.D."/>
            <person name="Dechmann D.K.N."/>
            <person name="Locatelli A.G."/>
            <person name="Puechmaille S.J."/>
            <person name="Fedrigo O."/>
            <person name="Jarvis E.D."/>
            <person name="Hiller M."/>
            <person name="Vernes S.C."/>
            <person name="Myers E.W."/>
            <person name="Teeling E.C."/>
        </authorList>
    </citation>
    <scope>NUCLEOTIDE SEQUENCE [LARGE SCALE GENOMIC DNA]</scope>
    <source>
        <strain evidence="2">Bat1K_MPI-CBG_1</strain>
    </source>
</reference>
<name>A0A833YFT3_9CHIR</name>
<protein>
    <submittedName>
        <fullName evidence="2">Uncharacterized protein</fullName>
    </submittedName>
</protein>
<proteinExistence type="predicted"/>
<dbReference type="AlphaFoldDB" id="A0A833YFT3"/>
<organism evidence="2 3">
    <name type="scientific">Phyllostomus discolor</name>
    <name type="common">pale spear-nosed bat</name>
    <dbReference type="NCBI Taxonomy" id="89673"/>
    <lineage>
        <taxon>Eukaryota</taxon>
        <taxon>Metazoa</taxon>
        <taxon>Chordata</taxon>
        <taxon>Craniata</taxon>
        <taxon>Vertebrata</taxon>
        <taxon>Euteleostomi</taxon>
        <taxon>Mammalia</taxon>
        <taxon>Eutheria</taxon>
        <taxon>Laurasiatheria</taxon>
        <taxon>Chiroptera</taxon>
        <taxon>Yangochiroptera</taxon>
        <taxon>Phyllostomidae</taxon>
        <taxon>Phyllostominae</taxon>
        <taxon>Phyllostomus</taxon>
    </lineage>
</organism>
<evidence type="ECO:0000313" key="3">
    <source>
        <dbReference type="Proteomes" id="UP000664940"/>
    </source>
</evidence>
<feature type="compositionally biased region" description="Polar residues" evidence="1">
    <location>
        <begin position="74"/>
        <end position="86"/>
    </location>
</feature>
<evidence type="ECO:0000313" key="2">
    <source>
        <dbReference type="EMBL" id="KAF6072938.1"/>
    </source>
</evidence>
<sequence>MGLSAPGDRPAWERAATRAQPRGQAGWATGSEERGFPWGLPPHSRPPVSWHRTARAPPTKSWSVSGGQGPGKQTPWSHQQPRNCRGQSELRVPNHGRRGPCPTVQGARGSSHPAGRWGCPGWAPGARHLARHLSPCLHAQTGPAAWSAVHPRGLSHRTGARAGPQEGCQSSPGDVTLLGRGLWRGWPFPGVPRGEIRTWALGTPRIAGHPWPPRVRLAQCVHSESPYRTDRTSGTAVTTVISDILIWRQLLLQTSPFIIF</sequence>
<dbReference type="EMBL" id="JABVXQ010000023">
    <property type="protein sequence ID" value="KAF6072938.1"/>
    <property type="molecule type" value="Genomic_DNA"/>
</dbReference>
<dbReference type="Proteomes" id="UP000664940">
    <property type="component" value="Unassembled WGS sequence"/>
</dbReference>
<gene>
    <name evidence="2" type="ORF">HJG60_009999</name>
</gene>
<feature type="region of interest" description="Disordered" evidence="1">
    <location>
        <begin position="1"/>
        <end position="98"/>
    </location>
</feature>
<evidence type="ECO:0000256" key="1">
    <source>
        <dbReference type="SAM" id="MobiDB-lite"/>
    </source>
</evidence>
<accession>A0A833YFT3</accession>
<comment type="caution">
    <text evidence="2">The sequence shown here is derived from an EMBL/GenBank/DDBJ whole genome shotgun (WGS) entry which is preliminary data.</text>
</comment>